<evidence type="ECO:0000256" key="2">
    <source>
        <dbReference type="ARBA" id="ARBA00022692"/>
    </source>
</evidence>
<dbReference type="Pfam" id="PF01595">
    <property type="entry name" value="CNNM"/>
    <property type="match status" value="1"/>
</dbReference>
<reference evidence="12" key="1">
    <citation type="submission" date="2016-10" db="EMBL/GenBank/DDBJ databases">
        <authorList>
            <person name="Kim B.-C."/>
            <person name="Jeong H."/>
        </authorList>
    </citation>
    <scope>NUCLEOTIDE SEQUENCE [LARGE SCALE GENOMIC DNA]</scope>
    <source>
        <strain evidence="12">KB11</strain>
    </source>
</reference>
<evidence type="ECO:0000256" key="8">
    <source>
        <dbReference type="SAM" id="Phobius"/>
    </source>
</evidence>
<dbReference type="AlphaFoldDB" id="A0A2H4U7Z2"/>
<organism evidence="11 12">
    <name type="scientific">Methanobrevibacter smithii</name>
    <dbReference type="NCBI Taxonomy" id="2173"/>
    <lineage>
        <taxon>Archaea</taxon>
        <taxon>Methanobacteriati</taxon>
        <taxon>Methanobacteriota</taxon>
        <taxon>Methanomada group</taxon>
        <taxon>Methanobacteria</taxon>
        <taxon>Methanobacteriales</taxon>
        <taxon>Methanobacteriaceae</taxon>
        <taxon>Methanobrevibacter</taxon>
    </lineage>
</organism>
<dbReference type="CDD" id="cd04590">
    <property type="entry name" value="CBS_pair_CorC_HlyC_assoc"/>
    <property type="match status" value="1"/>
</dbReference>
<dbReference type="EMBL" id="CP017803">
    <property type="protein sequence ID" value="ATZ60235.1"/>
    <property type="molecule type" value="Genomic_DNA"/>
</dbReference>
<dbReference type="GeneID" id="35119169"/>
<dbReference type="PROSITE" id="PS51371">
    <property type="entry name" value="CBS"/>
    <property type="match status" value="1"/>
</dbReference>
<dbReference type="GO" id="GO:0050660">
    <property type="term" value="F:flavin adenine dinucleotide binding"/>
    <property type="evidence" value="ECO:0007669"/>
    <property type="project" value="InterPro"/>
</dbReference>
<evidence type="ECO:0000256" key="1">
    <source>
        <dbReference type="ARBA" id="ARBA00004141"/>
    </source>
</evidence>
<dbReference type="RefSeq" id="WP_100815694.1">
    <property type="nucleotide sequence ID" value="NZ_CP017803.1"/>
</dbReference>
<dbReference type="InterPro" id="IPR002550">
    <property type="entry name" value="CNNM"/>
</dbReference>
<keyword evidence="2 8" id="KW-0812">Transmembrane</keyword>
<evidence type="ECO:0000256" key="7">
    <source>
        <dbReference type="PROSITE-ProRule" id="PRU00703"/>
    </source>
</evidence>
<dbReference type="Pfam" id="PF03471">
    <property type="entry name" value="CorC_HlyC"/>
    <property type="match status" value="1"/>
</dbReference>
<comment type="subcellular location">
    <subcellularLocation>
        <location evidence="1">Membrane</location>
        <topology evidence="1">Multi-pass membrane protein</topology>
    </subcellularLocation>
</comment>
<evidence type="ECO:0000259" key="9">
    <source>
        <dbReference type="PROSITE" id="PS51371"/>
    </source>
</evidence>
<accession>A0A2H4U7Z2</accession>
<dbReference type="SMART" id="SM01091">
    <property type="entry name" value="CorC_HlyC"/>
    <property type="match status" value="1"/>
</dbReference>
<dbReference type="InterPro" id="IPR016169">
    <property type="entry name" value="FAD-bd_PCMH_sub2"/>
</dbReference>
<feature type="transmembrane region" description="Helical" evidence="8">
    <location>
        <begin position="6"/>
        <end position="29"/>
    </location>
</feature>
<protein>
    <recommendedName>
        <fullName evidence="13">Hemolysin</fullName>
    </recommendedName>
</protein>
<gene>
    <name evidence="11" type="ORF">BK798_07280</name>
</gene>
<dbReference type="Pfam" id="PF00571">
    <property type="entry name" value="CBS"/>
    <property type="match status" value="1"/>
</dbReference>
<evidence type="ECO:0000256" key="4">
    <source>
        <dbReference type="ARBA" id="ARBA00022989"/>
    </source>
</evidence>
<dbReference type="PANTHER" id="PTHR22777:SF17">
    <property type="entry name" value="UPF0053 PROTEIN SLL0260"/>
    <property type="match status" value="1"/>
</dbReference>
<name>A0A2H4U7Z2_METSM</name>
<dbReference type="InterPro" id="IPR044751">
    <property type="entry name" value="Ion_transp-like_CBS"/>
</dbReference>
<dbReference type="InterPro" id="IPR000644">
    <property type="entry name" value="CBS_dom"/>
</dbReference>
<dbReference type="InterPro" id="IPR036318">
    <property type="entry name" value="FAD-bd_PCMH-like_sf"/>
</dbReference>
<keyword evidence="4 8" id="KW-1133">Transmembrane helix</keyword>
<dbReference type="Gene3D" id="3.30.465.10">
    <property type="match status" value="1"/>
</dbReference>
<keyword evidence="3" id="KW-0677">Repeat</keyword>
<feature type="transmembrane region" description="Helical" evidence="8">
    <location>
        <begin position="101"/>
        <end position="121"/>
    </location>
</feature>
<evidence type="ECO:0008006" key="13">
    <source>
        <dbReference type="Google" id="ProtNLM"/>
    </source>
</evidence>
<feature type="domain" description="CNNM transmembrane" evidence="10">
    <location>
        <begin position="1"/>
        <end position="198"/>
    </location>
</feature>
<dbReference type="Gene3D" id="3.10.580.10">
    <property type="entry name" value="CBS-domain"/>
    <property type="match status" value="1"/>
</dbReference>
<dbReference type="Proteomes" id="UP000232133">
    <property type="component" value="Chromosome"/>
</dbReference>
<evidence type="ECO:0000313" key="12">
    <source>
        <dbReference type="Proteomes" id="UP000232133"/>
    </source>
</evidence>
<evidence type="ECO:0000313" key="11">
    <source>
        <dbReference type="EMBL" id="ATZ60235.1"/>
    </source>
</evidence>
<evidence type="ECO:0000256" key="3">
    <source>
        <dbReference type="ARBA" id="ARBA00022737"/>
    </source>
</evidence>
<evidence type="ECO:0000256" key="6">
    <source>
        <dbReference type="ARBA" id="ARBA00023136"/>
    </source>
</evidence>
<feature type="domain" description="CBS" evidence="9">
    <location>
        <begin position="281"/>
        <end position="342"/>
    </location>
</feature>
<evidence type="ECO:0000256" key="5">
    <source>
        <dbReference type="ARBA" id="ARBA00023122"/>
    </source>
</evidence>
<sequence>MANVIFEIVLIIILIVLTGILSMAELAVVSTKKAKLEKLLNEGHKSAQIIIDFAEDPNQFLSTVQIGITLIGILTGAYGGATLAEPLSEVIGPYVPYSGTISILVVVIITTYLTLVIGEIVPKVIALNNPEKVSLKLAKSMSVLSKVCKPISAVLAKSTDFVLWTIGMKSKSESIVTEEEIELLIEEGREDGTIEKEEEDIIKRVFKLDDKKVESIMTPRNEIIWVDLEDDKRANEIKIMESKRSIFPIARGELDDFIGVVQAKDILALLFSEEKFDINSIIKKPLVVSENLETLELLKEFKENKEYVHMALAVDEFGSVEGLITLNDLLEGIVGDIPGIDETDDPMATQRLDGTWLIDGRFQIDKFKELFDYEKEFPYEKEDQYTTIAGFILSLSGKIPDEKEIYDWDRFHFEILDIDGHQIDKILVTDLGPQEEEKETKDVEE</sequence>
<dbReference type="InterPro" id="IPR005170">
    <property type="entry name" value="Transptr-assoc_dom"/>
</dbReference>
<dbReference type="InterPro" id="IPR046342">
    <property type="entry name" value="CBS_dom_sf"/>
</dbReference>
<keyword evidence="6 8" id="KW-0472">Membrane</keyword>
<proteinExistence type="predicted"/>
<dbReference type="SUPFAM" id="SSF54631">
    <property type="entry name" value="CBS-domain pair"/>
    <property type="match status" value="1"/>
</dbReference>
<dbReference type="GO" id="GO:0005886">
    <property type="term" value="C:plasma membrane"/>
    <property type="evidence" value="ECO:0007669"/>
    <property type="project" value="TreeGrafter"/>
</dbReference>
<feature type="transmembrane region" description="Helical" evidence="8">
    <location>
        <begin position="60"/>
        <end position="81"/>
    </location>
</feature>
<keyword evidence="5 7" id="KW-0129">CBS domain</keyword>
<dbReference type="SUPFAM" id="SSF56176">
    <property type="entry name" value="FAD-binding/transporter-associated domain-like"/>
    <property type="match status" value="1"/>
</dbReference>
<dbReference type="PANTHER" id="PTHR22777">
    <property type="entry name" value="HEMOLYSIN-RELATED"/>
    <property type="match status" value="1"/>
</dbReference>
<dbReference type="PROSITE" id="PS51846">
    <property type="entry name" value="CNNM"/>
    <property type="match status" value="1"/>
</dbReference>
<evidence type="ECO:0000259" key="10">
    <source>
        <dbReference type="PROSITE" id="PS51846"/>
    </source>
</evidence>